<dbReference type="OrthoDB" id="2507040at2759"/>
<protein>
    <recommendedName>
        <fullName evidence="4">CCHC-type domain-containing protein</fullName>
    </recommendedName>
</protein>
<feature type="region of interest" description="Disordered" evidence="1">
    <location>
        <begin position="1"/>
        <end position="25"/>
    </location>
</feature>
<proteinExistence type="predicted"/>
<dbReference type="KEGG" id="pgr:PGTG_12382"/>
<feature type="compositionally biased region" description="Basic and acidic residues" evidence="1">
    <location>
        <begin position="1"/>
        <end position="12"/>
    </location>
</feature>
<evidence type="ECO:0000256" key="1">
    <source>
        <dbReference type="SAM" id="MobiDB-lite"/>
    </source>
</evidence>
<evidence type="ECO:0000313" key="3">
    <source>
        <dbReference type="Proteomes" id="UP000008783"/>
    </source>
</evidence>
<dbReference type="Proteomes" id="UP000008783">
    <property type="component" value="Unassembled WGS sequence"/>
</dbReference>
<dbReference type="GeneID" id="10540441"/>
<feature type="compositionally biased region" description="Polar residues" evidence="1">
    <location>
        <begin position="15"/>
        <end position="25"/>
    </location>
</feature>
<dbReference type="PANTHER" id="PTHR33246:SF51">
    <property type="entry name" value="MYB_SANT-LIKE DOMAIN-CONTAINING PROTEIN"/>
    <property type="match status" value="1"/>
</dbReference>
<dbReference type="Pfam" id="PF14223">
    <property type="entry name" value="Retrotran_gag_2"/>
    <property type="match status" value="1"/>
</dbReference>
<reference key="1">
    <citation type="submission" date="2007-01" db="EMBL/GenBank/DDBJ databases">
        <title>The Genome Sequence of Puccinia graminis f. sp. tritici Strain CRL 75-36-700-3.</title>
        <authorList>
            <consortium name="The Broad Institute Genome Sequencing Platform"/>
            <person name="Birren B."/>
            <person name="Lander E."/>
            <person name="Galagan J."/>
            <person name="Nusbaum C."/>
            <person name="Devon K."/>
            <person name="Cuomo C."/>
            <person name="Jaffe D."/>
            <person name="Butler J."/>
            <person name="Alvarez P."/>
            <person name="Gnerre S."/>
            <person name="Grabherr M."/>
            <person name="Mauceli E."/>
            <person name="Brockman W."/>
            <person name="Young S."/>
            <person name="LaButti K."/>
            <person name="Sykes S."/>
            <person name="DeCaprio D."/>
            <person name="Crawford M."/>
            <person name="Koehrsen M."/>
            <person name="Engels R."/>
            <person name="Montgomery P."/>
            <person name="Pearson M."/>
            <person name="Howarth C."/>
            <person name="Larson L."/>
            <person name="White J."/>
            <person name="Zeng Q."/>
            <person name="Kodira C."/>
            <person name="Yandava C."/>
            <person name="Alvarado L."/>
            <person name="O'Leary S."/>
            <person name="Szabo L."/>
            <person name="Dean R."/>
            <person name="Schein J."/>
        </authorList>
    </citation>
    <scope>NUCLEOTIDE SEQUENCE</scope>
    <source>
        <strain>CRL 75-36-700-3</strain>
    </source>
</reference>
<feature type="compositionally biased region" description="Polar residues" evidence="1">
    <location>
        <begin position="222"/>
        <end position="236"/>
    </location>
</feature>
<accession>E3KQ51</accession>
<dbReference type="RefSeq" id="XP_003330845.1">
    <property type="nucleotide sequence ID" value="XM_003330797.1"/>
</dbReference>
<evidence type="ECO:0008006" key="4">
    <source>
        <dbReference type="Google" id="ProtNLM"/>
    </source>
</evidence>
<dbReference type="AlphaFoldDB" id="E3KQ51"/>
<dbReference type="HOGENOM" id="CLU_046891_1_1_1"/>
<sequence>MSADGDSSKKPAAETSGNNTEFDTPSSVSLKSAVARLHVLQSPGPDSNFLDWELVITSYFDSVGIDYVIEKPLPERPSAAWTADNKTVCAILTQTIDSSNLIAIRPYKRNTYGMWGAIVRAHQDSSTGGRVYWLRKLLLTKMDGDDVLSHINTMAKAYDRLNSLVTTEKPLTVADVHSAALLSSIPDDWMGCVSHLMNQEGVSTESIVLALKNEHTRRHSQNEVAVSVSSTKTKPQTGKRPGDCNKKRHCDFCNTDGHDLNNCNNTRRILDEHKASQKSRTESKDQDRRQTQSGKPTARAGRTSAVTLGGSSHKYNDDEESDYSC</sequence>
<dbReference type="VEuPathDB" id="FungiDB:PGTG_12382"/>
<dbReference type="InParanoid" id="E3KQ51"/>
<dbReference type="PANTHER" id="PTHR33246">
    <property type="entry name" value="CCHC-TYPE DOMAIN-CONTAINING PROTEIN"/>
    <property type="match status" value="1"/>
</dbReference>
<organism evidence="2 3">
    <name type="scientific">Puccinia graminis f. sp. tritici (strain CRL 75-36-700-3 / race SCCL)</name>
    <name type="common">Black stem rust fungus</name>
    <dbReference type="NCBI Taxonomy" id="418459"/>
    <lineage>
        <taxon>Eukaryota</taxon>
        <taxon>Fungi</taxon>
        <taxon>Dikarya</taxon>
        <taxon>Basidiomycota</taxon>
        <taxon>Pucciniomycotina</taxon>
        <taxon>Pucciniomycetes</taxon>
        <taxon>Pucciniales</taxon>
        <taxon>Pucciniaceae</taxon>
        <taxon>Puccinia</taxon>
    </lineage>
</organism>
<reference evidence="3" key="2">
    <citation type="journal article" date="2011" name="Proc. Natl. Acad. Sci. U.S.A.">
        <title>Obligate biotrophy features unraveled by the genomic analysis of rust fungi.</title>
        <authorList>
            <person name="Duplessis S."/>
            <person name="Cuomo C.A."/>
            <person name="Lin Y.-C."/>
            <person name="Aerts A."/>
            <person name="Tisserant E."/>
            <person name="Veneault-Fourrey C."/>
            <person name="Joly D.L."/>
            <person name="Hacquard S."/>
            <person name="Amselem J."/>
            <person name="Cantarel B.L."/>
            <person name="Chiu R."/>
            <person name="Coutinho P.M."/>
            <person name="Feau N."/>
            <person name="Field M."/>
            <person name="Frey P."/>
            <person name="Gelhaye E."/>
            <person name="Goldberg J."/>
            <person name="Grabherr M.G."/>
            <person name="Kodira C.D."/>
            <person name="Kohler A."/>
            <person name="Kuees U."/>
            <person name="Lindquist E.A."/>
            <person name="Lucas S.M."/>
            <person name="Mago R."/>
            <person name="Mauceli E."/>
            <person name="Morin E."/>
            <person name="Murat C."/>
            <person name="Pangilinan J.L."/>
            <person name="Park R."/>
            <person name="Pearson M."/>
            <person name="Quesneville H."/>
            <person name="Rouhier N."/>
            <person name="Sakthikumar S."/>
            <person name="Salamov A.A."/>
            <person name="Schmutz J."/>
            <person name="Selles B."/>
            <person name="Shapiro H."/>
            <person name="Tanguay P."/>
            <person name="Tuskan G.A."/>
            <person name="Henrissat B."/>
            <person name="Van de Peer Y."/>
            <person name="Rouze P."/>
            <person name="Ellis J.G."/>
            <person name="Dodds P.N."/>
            <person name="Schein J.E."/>
            <person name="Zhong S."/>
            <person name="Hamelin R.C."/>
            <person name="Grigoriev I.V."/>
            <person name="Szabo L.J."/>
            <person name="Martin F."/>
        </authorList>
    </citation>
    <scope>NUCLEOTIDE SEQUENCE [LARGE SCALE GENOMIC DNA]</scope>
    <source>
        <strain evidence="3">CRL 75-36-700-3 / race SCCL</strain>
    </source>
</reference>
<feature type="region of interest" description="Disordered" evidence="1">
    <location>
        <begin position="273"/>
        <end position="325"/>
    </location>
</feature>
<dbReference type="STRING" id="418459.E3KQ51"/>
<dbReference type="OMA" id="SHMSHRR"/>
<keyword evidence="3" id="KW-1185">Reference proteome</keyword>
<dbReference type="EMBL" id="DS178300">
    <property type="protein sequence ID" value="EFP86426.1"/>
    <property type="molecule type" value="Genomic_DNA"/>
</dbReference>
<feature type="region of interest" description="Disordered" evidence="1">
    <location>
        <begin position="215"/>
        <end position="245"/>
    </location>
</feature>
<gene>
    <name evidence="2" type="ORF">PGTG_12382</name>
</gene>
<name>E3KQ51_PUCGT</name>
<evidence type="ECO:0000313" key="2">
    <source>
        <dbReference type="EMBL" id="EFP86426.1"/>
    </source>
</evidence>
<feature type="compositionally biased region" description="Basic and acidic residues" evidence="1">
    <location>
        <begin position="273"/>
        <end position="290"/>
    </location>
</feature>